<keyword evidence="5 6" id="KW-0456">Lyase</keyword>
<keyword evidence="3 6" id="KW-0055">Arginine biosynthesis</keyword>
<evidence type="ECO:0000259" key="8">
    <source>
        <dbReference type="Pfam" id="PF14698"/>
    </source>
</evidence>
<dbReference type="Proteomes" id="UP000824081">
    <property type="component" value="Unassembled WGS sequence"/>
</dbReference>
<comment type="similarity">
    <text evidence="6">Belongs to the lyase 1 family. Argininosuccinate lyase subfamily.</text>
</comment>
<dbReference type="PRINTS" id="PR00145">
    <property type="entry name" value="ARGSUCLYASE"/>
</dbReference>
<evidence type="ECO:0000313" key="9">
    <source>
        <dbReference type="EMBL" id="HIU59523.1"/>
    </source>
</evidence>
<dbReference type="Gene3D" id="1.10.275.10">
    <property type="entry name" value="Fumarase/aspartase (N-terminal domain)"/>
    <property type="match status" value="1"/>
</dbReference>
<proteinExistence type="inferred from homology"/>
<dbReference type="GO" id="GO:0042450">
    <property type="term" value="P:L-arginine biosynthetic process via ornithine"/>
    <property type="evidence" value="ECO:0007669"/>
    <property type="project" value="UniProtKB-UniRule"/>
</dbReference>
<organism evidence="9 10">
    <name type="scientific">Candidatus Scatosoma pullistercoris</name>
    <dbReference type="NCBI Taxonomy" id="2840934"/>
    <lineage>
        <taxon>Bacteria</taxon>
        <taxon>Bacillati</taxon>
        <taxon>Bacillota</taxon>
        <taxon>Clostridia</taxon>
        <taxon>Candidatus Scatosoma</taxon>
    </lineage>
</organism>
<keyword evidence="4 6" id="KW-0028">Amino-acid biosynthesis</keyword>
<dbReference type="InterPro" id="IPR022761">
    <property type="entry name" value="Fumarate_lyase_N"/>
</dbReference>
<evidence type="ECO:0000256" key="6">
    <source>
        <dbReference type="HAMAP-Rule" id="MF_00006"/>
    </source>
</evidence>
<dbReference type="SUPFAM" id="SSF48557">
    <property type="entry name" value="L-aspartase-like"/>
    <property type="match status" value="1"/>
</dbReference>
<evidence type="ECO:0000256" key="3">
    <source>
        <dbReference type="ARBA" id="ARBA00022571"/>
    </source>
</evidence>
<dbReference type="EC" id="4.3.2.1" evidence="2 6"/>
<evidence type="ECO:0000256" key="2">
    <source>
        <dbReference type="ARBA" id="ARBA00012338"/>
    </source>
</evidence>
<dbReference type="InterPro" id="IPR029419">
    <property type="entry name" value="Arg_succ_lyase_C"/>
</dbReference>
<dbReference type="InterPro" id="IPR000362">
    <property type="entry name" value="Fumarate_lyase_fam"/>
</dbReference>
<reference evidence="9" key="1">
    <citation type="submission" date="2020-10" db="EMBL/GenBank/DDBJ databases">
        <authorList>
            <person name="Gilroy R."/>
        </authorList>
    </citation>
    <scope>NUCLEOTIDE SEQUENCE</scope>
    <source>
        <strain evidence="9">11687</strain>
    </source>
</reference>
<dbReference type="NCBIfam" id="TIGR00838">
    <property type="entry name" value="argH"/>
    <property type="match status" value="1"/>
</dbReference>
<dbReference type="HAMAP" id="MF_00006">
    <property type="entry name" value="Arg_succ_lyase"/>
    <property type="match status" value="1"/>
</dbReference>
<dbReference type="InterPro" id="IPR020557">
    <property type="entry name" value="Fumarate_lyase_CS"/>
</dbReference>
<evidence type="ECO:0000256" key="5">
    <source>
        <dbReference type="ARBA" id="ARBA00023239"/>
    </source>
</evidence>
<protein>
    <recommendedName>
        <fullName evidence="2 6">Argininosuccinate lyase</fullName>
        <shortName evidence="6">ASAL</shortName>
        <ecNumber evidence="2 6">4.3.2.1</ecNumber>
    </recommendedName>
    <alternativeName>
        <fullName evidence="6">Arginosuccinase</fullName>
    </alternativeName>
</protein>
<evidence type="ECO:0000256" key="4">
    <source>
        <dbReference type="ARBA" id="ARBA00022605"/>
    </source>
</evidence>
<comment type="subcellular location">
    <subcellularLocation>
        <location evidence="6">Cytoplasm</location>
    </subcellularLocation>
</comment>
<dbReference type="FunFam" id="1.10.40.30:FF:000001">
    <property type="entry name" value="Argininosuccinate lyase"/>
    <property type="match status" value="1"/>
</dbReference>
<accession>A0A9D1MGA5</accession>
<name>A0A9D1MGA5_9FIRM</name>
<feature type="domain" description="Argininosuccinate lyase C-terminal" evidence="8">
    <location>
        <begin position="362"/>
        <end position="428"/>
    </location>
</feature>
<keyword evidence="6" id="KW-0963">Cytoplasm</keyword>
<dbReference type="AlphaFoldDB" id="A0A9D1MGA5"/>
<dbReference type="CDD" id="cd01359">
    <property type="entry name" value="Argininosuccinate_lyase"/>
    <property type="match status" value="1"/>
</dbReference>
<dbReference type="PRINTS" id="PR00149">
    <property type="entry name" value="FUMRATELYASE"/>
</dbReference>
<evidence type="ECO:0000313" key="10">
    <source>
        <dbReference type="Proteomes" id="UP000824081"/>
    </source>
</evidence>
<dbReference type="Gene3D" id="1.10.40.30">
    <property type="entry name" value="Fumarase/aspartase (C-terminal domain)"/>
    <property type="match status" value="1"/>
</dbReference>
<dbReference type="PROSITE" id="PS00163">
    <property type="entry name" value="FUMARATE_LYASES"/>
    <property type="match status" value="1"/>
</dbReference>
<dbReference type="GO" id="GO:0004056">
    <property type="term" value="F:argininosuccinate lyase activity"/>
    <property type="evidence" value="ECO:0007669"/>
    <property type="project" value="UniProtKB-UniRule"/>
</dbReference>
<dbReference type="GO" id="GO:0005829">
    <property type="term" value="C:cytosol"/>
    <property type="evidence" value="ECO:0007669"/>
    <property type="project" value="TreeGrafter"/>
</dbReference>
<dbReference type="PANTHER" id="PTHR43814">
    <property type="entry name" value="ARGININOSUCCINATE LYASE"/>
    <property type="match status" value="1"/>
</dbReference>
<reference evidence="9" key="2">
    <citation type="journal article" date="2021" name="PeerJ">
        <title>Extensive microbial diversity within the chicken gut microbiome revealed by metagenomics and culture.</title>
        <authorList>
            <person name="Gilroy R."/>
            <person name="Ravi A."/>
            <person name="Getino M."/>
            <person name="Pursley I."/>
            <person name="Horton D.L."/>
            <person name="Alikhan N.F."/>
            <person name="Baker D."/>
            <person name="Gharbi K."/>
            <person name="Hall N."/>
            <person name="Watson M."/>
            <person name="Adriaenssens E.M."/>
            <person name="Foster-Nyarko E."/>
            <person name="Jarju S."/>
            <person name="Secka A."/>
            <person name="Antonio M."/>
            <person name="Oren A."/>
            <person name="Chaudhuri R.R."/>
            <person name="La Ragione R."/>
            <person name="Hildebrand F."/>
            <person name="Pallen M.J."/>
        </authorList>
    </citation>
    <scope>NUCLEOTIDE SEQUENCE</scope>
    <source>
        <strain evidence="9">11687</strain>
    </source>
</reference>
<dbReference type="InterPro" id="IPR008948">
    <property type="entry name" value="L-Aspartase-like"/>
</dbReference>
<dbReference type="Pfam" id="PF00206">
    <property type="entry name" value="Lyase_1"/>
    <property type="match status" value="1"/>
</dbReference>
<dbReference type="FunFam" id="1.20.200.10:FF:000015">
    <property type="entry name" value="argininosuccinate lyase isoform X2"/>
    <property type="match status" value="1"/>
</dbReference>
<dbReference type="PANTHER" id="PTHR43814:SF1">
    <property type="entry name" value="ARGININOSUCCINATE LYASE"/>
    <property type="match status" value="1"/>
</dbReference>
<comment type="caution">
    <text evidence="9">The sequence shown here is derived from an EMBL/GenBank/DDBJ whole genome shotgun (WGS) entry which is preliminary data.</text>
</comment>
<evidence type="ECO:0000256" key="1">
    <source>
        <dbReference type="ARBA" id="ARBA00004941"/>
    </source>
</evidence>
<sequence>MKLWEGRFAAPTAADADAFNESLSFDKKLYKADITASLAHSEMLGRCGILSDEDRLAIQSGLKAILADIQAGTLEISGQEDIHSFVENELVSRIGDAGKRLHTARSRNDQAATDFRLYVRSSAEEVVGLLKSLISSLVSLSEKYVKNIMPGYTHLRKAQPINCAQYFNAYSEMFLRDAQRFVAVRKSADVMPLGSGALAGTSYPIDREITRELLGFSEISRNSLDAVSDRDFAAEYLFACSMVMAHLSRLCEDAILYTSTEFGFWEMPDAYSTGSSIMPQKKNPDICELARGKTGRVYGHLVALLTAIKGIPLAYNKDLQEDKEGLFDAEKTVKSCLAIYAEMMRQIVPDVRRMEEAAAEDFTCATDVADYLAKKGVPFRTAHGIVGGIVRECLEKGKTLDSLTLGEYKAHSPVFEADILDVVKARNSADSRNSVGGSSVSAARAGIRSIRKRLAKLPY</sequence>
<gene>
    <name evidence="6 9" type="primary">argH</name>
    <name evidence="9" type="ORF">IAC57_05400</name>
</gene>
<dbReference type="Pfam" id="PF14698">
    <property type="entry name" value="ASL_C2"/>
    <property type="match status" value="1"/>
</dbReference>
<feature type="domain" description="Fumarate lyase N-terminal" evidence="7">
    <location>
        <begin position="6"/>
        <end position="299"/>
    </location>
</feature>
<evidence type="ECO:0000259" key="7">
    <source>
        <dbReference type="Pfam" id="PF00206"/>
    </source>
</evidence>
<dbReference type="InterPro" id="IPR009049">
    <property type="entry name" value="Argininosuccinate_lyase"/>
</dbReference>
<dbReference type="EMBL" id="DVMZ01000143">
    <property type="protein sequence ID" value="HIU59523.1"/>
    <property type="molecule type" value="Genomic_DNA"/>
</dbReference>
<dbReference type="InterPro" id="IPR024083">
    <property type="entry name" value="Fumarase/histidase_N"/>
</dbReference>
<dbReference type="Gene3D" id="1.20.200.10">
    <property type="entry name" value="Fumarase/aspartase (Central domain)"/>
    <property type="match status" value="1"/>
</dbReference>
<comment type="catalytic activity">
    <reaction evidence="6">
        <text>2-(N(omega)-L-arginino)succinate = fumarate + L-arginine</text>
        <dbReference type="Rhea" id="RHEA:24020"/>
        <dbReference type="ChEBI" id="CHEBI:29806"/>
        <dbReference type="ChEBI" id="CHEBI:32682"/>
        <dbReference type="ChEBI" id="CHEBI:57472"/>
        <dbReference type="EC" id="4.3.2.1"/>
    </reaction>
</comment>
<comment type="pathway">
    <text evidence="1 6">Amino-acid biosynthesis; L-arginine biosynthesis; L-arginine from L-ornithine and carbamoyl phosphate: step 3/3.</text>
</comment>